<reference evidence="1 2" key="1">
    <citation type="submission" date="2020-08" db="EMBL/GenBank/DDBJ databases">
        <title>Genomic Encyclopedia of Type Strains, Phase IV (KMG-IV): sequencing the most valuable type-strain genomes for metagenomic binning, comparative biology and taxonomic classification.</title>
        <authorList>
            <person name="Goeker M."/>
        </authorList>
    </citation>
    <scope>NUCLEOTIDE SEQUENCE [LARGE SCALE GENOMIC DNA]</scope>
    <source>
        <strain evidence="1 2">YIM 65646</strain>
    </source>
</reference>
<dbReference type="Proteomes" id="UP000548476">
    <property type="component" value="Unassembled WGS sequence"/>
</dbReference>
<dbReference type="InterPro" id="IPR007263">
    <property type="entry name" value="DCC1-like"/>
</dbReference>
<organism evidence="1 2">
    <name type="scientific">Phytomonospora endophytica</name>
    <dbReference type="NCBI Taxonomy" id="714109"/>
    <lineage>
        <taxon>Bacteria</taxon>
        <taxon>Bacillati</taxon>
        <taxon>Actinomycetota</taxon>
        <taxon>Actinomycetes</taxon>
        <taxon>Micromonosporales</taxon>
        <taxon>Micromonosporaceae</taxon>
        <taxon>Phytomonospora</taxon>
    </lineage>
</organism>
<evidence type="ECO:0000313" key="1">
    <source>
        <dbReference type="EMBL" id="MBB6033183.1"/>
    </source>
</evidence>
<dbReference type="Pfam" id="PF04134">
    <property type="entry name" value="DCC1-like"/>
    <property type="match status" value="1"/>
</dbReference>
<keyword evidence="2" id="KW-1185">Reference proteome</keyword>
<dbReference type="AlphaFoldDB" id="A0A841FDU2"/>
<gene>
    <name evidence="1" type="ORF">HNR73_001030</name>
</gene>
<sequence>MTAVFLYDGDCAFCSSCARFVEKRIPTRADVAAWQFRDIAALGLTEAEVDAAVQWVELDDAGRPDGRPVLAGPAAIAALLRDAGGVWRPMGALLRLRPVLAVAWPLYRWVARNRDKMPGGTAACALPQAQRDSARETD</sequence>
<dbReference type="RefSeq" id="WP_184786073.1">
    <property type="nucleotide sequence ID" value="NZ_BONT01000023.1"/>
</dbReference>
<evidence type="ECO:0000313" key="2">
    <source>
        <dbReference type="Proteomes" id="UP000548476"/>
    </source>
</evidence>
<dbReference type="EMBL" id="JACHGT010000002">
    <property type="protein sequence ID" value="MBB6033183.1"/>
    <property type="molecule type" value="Genomic_DNA"/>
</dbReference>
<protein>
    <submittedName>
        <fullName evidence="1">Putative DCC family thiol-disulfide oxidoreductase YuxK</fullName>
    </submittedName>
</protein>
<comment type="caution">
    <text evidence="1">The sequence shown here is derived from an EMBL/GenBank/DDBJ whole genome shotgun (WGS) entry which is preliminary data.</text>
</comment>
<accession>A0A841FDU2</accession>
<name>A0A841FDU2_9ACTN</name>
<proteinExistence type="predicted"/>
<dbReference type="GO" id="GO:0015035">
    <property type="term" value="F:protein-disulfide reductase activity"/>
    <property type="evidence" value="ECO:0007669"/>
    <property type="project" value="InterPro"/>
</dbReference>